<evidence type="ECO:0000313" key="1">
    <source>
        <dbReference type="EMBL" id="WND15863.1"/>
    </source>
</evidence>
<reference evidence="1 2" key="1">
    <citation type="submission" date="2023-09" db="EMBL/GenBank/DDBJ databases">
        <title>The genome sequence of Streptomyces anthocyanicus.</title>
        <authorList>
            <person name="Mo P."/>
        </authorList>
    </citation>
    <scope>NUCLEOTIDE SEQUENCE [LARGE SCALE GENOMIC DNA]</scope>
    <source>
        <strain evidence="1 2">JCM 4387</strain>
    </source>
</reference>
<name>A0ABY9U0L4_STRVL</name>
<sequence>MIEQGMGRGVRDGEDYCAVLLLGAKLATAIHDAPAPGAVLPRRRRS</sequence>
<dbReference type="Proteomes" id="UP001249394">
    <property type="component" value="Chromosome"/>
</dbReference>
<keyword evidence="2" id="KW-1185">Reference proteome</keyword>
<gene>
    <name evidence="1" type="ORF">RI060_00030</name>
</gene>
<evidence type="ECO:0000313" key="2">
    <source>
        <dbReference type="Proteomes" id="UP001249394"/>
    </source>
</evidence>
<accession>A0ABY9U0L4</accession>
<organism evidence="1 2">
    <name type="scientific">Streptomyces violaceus</name>
    <name type="common">Streptomyces venezuelae</name>
    <dbReference type="NCBI Taxonomy" id="1936"/>
    <lineage>
        <taxon>Bacteria</taxon>
        <taxon>Bacillati</taxon>
        <taxon>Actinomycetota</taxon>
        <taxon>Actinomycetes</taxon>
        <taxon>Kitasatosporales</taxon>
        <taxon>Streptomycetaceae</taxon>
        <taxon>Streptomyces</taxon>
    </lineage>
</organism>
<protein>
    <submittedName>
        <fullName evidence="1">Uncharacterized protein</fullName>
    </submittedName>
</protein>
<proteinExistence type="predicted"/>
<dbReference type="EMBL" id="CP134213">
    <property type="protein sequence ID" value="WND15863.1"/>
    <property type="molecule type" value="Genomic_DNA"/>
</dbReference>